<dbReference type="FunFam" id="3.10.490.20:FF:000001">
    <property type="entry name" value="dynein heavy chain 7, axonemal"/>
    <property type="match status" value="1"/>
</dbReference>
<evidence type="ECO:0000259" key="2">
    <source>
        <dbReference type="Pfam" id="PF18198"/>
    </source>
</evidence>
<dbReference type="InterPro" id="IPR004273">
    <property type="entry name" value="Dynein_heavy_D6_P-loop"/>
</dbReference>
<evidence type="ECO:0000259" key="3">
    <source>
        <dbReference type="Pfam" id="PF18199"/>
    </source>
</evidence>
<sequence>MNGLGRKFVEPPPFDLVSSFADSHCCIPLIFVLTPGSDPTGVLLKFADDQGFGASRLFSLSLGQGQGPIAMKMIDEGVKSGNWVVLQNCHLAKSFMPTLERVCEGLSPESTHPDFRLWLTSYPAEHFPVVVLQNGVKMTNEPPKGLRNNIIRSYLSDPLCDPEWFESCKQPENFKKLLYALCFFHAIVQERRKFGPLGWNNPYEFNETDLRISVVQLHMFLDDYETVQFDALRYLTGECNYGGRVTDDWDRRCLNTILRKFYCPALLDDPKYTFDPTGTYYAPSEKEYEAYLAYTKNLPLITHPEVFGMNENADIIKDNQESGILLNNILLTQDTMAGGSGGTAPDVLVFTVANDILNKLPDNFDIDKAIAKYPTKYEQSMNTVLVQEMGRFNVLLTCIRNSLKNVQKAIKGFIVMSFELEEVVQRILTGRIPALWMKKSYPSLKPLGSYVNDFLERLKFLANWFEQGAPITFWLSGFFFTQAFLTGAQQNFARKYKIPIDLLIFDFYVMKEREFAKPPEDGVYIYGLFVTGARWNPDTQALDEAFPKVLHDDMPVMWLLPIKKESLVERMVYVCPVYKTAERRGVLSTTGHSTNFVIAMWIPTIKSPDHWIMRGVALLCQLSQ</sequence>
<dbReference type="GO" id="GO:0045505">
    <property type="term" value="F:dynein intermediate chain binding"/>
    <property type="evidence" value="ECO:0007669"/>
    <property type="project" value="InterPro"/>
</dbReference>
<dbReference type="Gene3D" id="1.10.8.720">
    <property type="entry name" value="Region D6 of dynein motor"/>
    <property type="match status" value="1"/>
</dbReference>
<dbReference type="InterPro" id="IPR042219">
    <property type="entry name" value="AAA_lid_11_sf"/>
</dbReference>
<dbReference type="InterPro" id="IPR026983">
    <property type="entry name" value="DHC"/>
</dbReference>
<organism evidence="4">
    <name type="scientific">Menopon gallinae</name>
    <name type="common">poultry shaft louse</name>
    <dbReference type="NCBI Taxonomy" id="328185"/>
    <lineage>
        <taxon>Eukaryota</taxon>
        <taxon>Metazoa</taxon>
        <taxon>Ecdysozoa</taxon>
        <taxon>Arthropoda</taxon>
        <taxon>Hexapoda</taxon>
        <taxon>Insecta</taxon>
        <taxon>Pterygota</taxon>
        <taxon>Neoptera</taxon>
        <taxon>Paraneoptera</taxon>
        <taxon>Psocodea</taxon>
        <taxon>Troctomorpha</taxon>
        <taxon>Phthiraptera</taxon>
        <taxon>Amblycera</taxon>
        <taxon>Menoponidae</taxon>
        <taxon>Menopon</taxon>
    </lineage>
</organism>
<reference evidence="4" key="1">
    <citation type="journal article" date="2024" name="Gigascience">
        <title>Chromosome-level genome of the poultry shaft louse Menopon gallinae provides insight into the host-switching and adaptive evolution of parasitic lice.</title>
        <authorList>
            <person name="Xu Y."/>
            <person name="Ma L."/>
            <person name="Liu S."/>
            <person name="Liang Y."/>
            <person name="Liu Q."/>
            <person name="He Z."/>
            <person name="Tian L."/>
            <person name="Duan Y."/>
            <person name="Cai W."/>
            <person name="Li H."/>
            <person name="Song F."/>
        </authorList>
    </citation>
    <scope>NUCLEOTIDE SEQUENCE</scope>
    <source>
        <strain evidence="4">Cailab_2023a</strain>
    </source>
</reference>
<dbReference type="InterPro" id="IPR027417">
    <property type="entry name" value="P-loop_NTPase"/>
</dbReference>
<protein>
    <recommendedName>
        <fullName evidence="5">Dynein heavy chain</fullName>
    </recommendedName>
</protein>
<dbReference type="GO" id="GO:0030286">
    <property type="term" value="C:dynein complex"/>
    <property type="evidence" value="ECO:0007669"/>
    <property type="project" value="InterPro"/>
</dbReference>
<dbReference type="FunFam" id="3.40.50.300:FF:000362">
    <property type="entry name" value="Dynein, axonemal, heavy chain 6"/>
    <property type="match status" value="1"/>
</dbReference>
<dbReference type="Pfam" id="PF03028">
    <property type="entry name" value="Dynein_heavy"/>
    <property type="match status" value="1"/>
</dbReference>
<comment type="caution">
    <text evidence="4">The sequence shown here is derived from an EMBL/GenBank/DDBJ whole genome shotgun (WGS) entry which is preliminary data.</text>
</comment>
<dbReference type="FunFam" id="1.10.8.720:FF:000001">
    <property type="entry name" value="dynein heavy chain 7, axonemal"/>
    <property type="match status" value="1"/>
</dbReference>
<dbReference type="GO" id="GO:0008569">
    <property type="term" value="F:minus-end-directed microtubule motor activity"/>
    <property type="evidence" value="ECO:0007669"/>
    <property type="project" value="InterPro"/>
</dbReference>
<dbReference type="PANTHER" id="PTHR22878:SF66">
    <property type="entry name" value="DYNEIN AXONEMAL HEAVY CHAIN 7"/>
    <property type="match status" value="1"/>
</dbReference>
<feature type="domain" description="Dynein heavy chain C-terminal" evidence="3">
    <location>
        <begin position="320"/>
        <end position="620"/>
    </location>
</feature>
<gene>
    <name evidence="4" type="ORF">PYX00_006154</name>
</gene>
<dbReference type="PANTHER" id="PTHR22878">
    <property type="entry name" value="DYNEIN HEAVY CHAIN 6, AXONEMAL-LIKE-RELATED"/>
    <property type="match status" value="1"/>
</dbReference>
<dbReference type="GO" id="GO:0007018">
    <property type="term" value="P:microtubule-based movement"/>
    <property type="evidence" value="ECO:0007669"/>
    <property type="project" value="InterPro"/>
</dbReference>
<dbReference type="AlphaFoldDB" id="A0AAW2HVK2"/>
<name>A0AAW2HVK2_9NEOP</name>
<evidence type="ECO:0000259" key="1">
    <source>
        <dbReference type="Pfam" id="PF03028"/>
    </source>
</evidence>
<dbReference type="Pfam" id="PF18198">
    <property type="entry name" value="AAA_lid_11"/>
    <property type="match status" value="1"/>
</dbReference>
<dbReference type="InterPro" id="IPR043160">
    <property type="entry name" value="Dynein_C_barrel"/>
</dbReference>
<evidence type="ECO:0000313" key="4">
    <source>
        <dbReference type="EMBL" id="KAL0273517.1"/>
    </source>
</evidence>
<dbReference type="Gene3D" id="3.40.50.300">
    <property type="entry name" value="P-loop containing nucleotide triphosphate hydrolases"/>
    <property type="match status" value="1"/>
</dbReference>
<dbReference type="InterPro" id="IPR041658">
    <property type="entry name" value="AAA_lid_11"/>
</dbReference>
<evidence type="ECO:0008006" key="5">
    <source>
        <dbReference type="Google" id="ProtNLM"/>
    </source>
</evidence>
<dbReference type="FunFam" id="1.20.1270.280:FF:000001">
    <property type="entry name" value="dynein heavy chain 7, axonemal"/>
    <property type="match status" value="1"/>
</dbReference>
<proteinExistence type="predicted"/>
<dbReference type="Pfam" id="PF18199">
    <property type="entry name" value="Dynein_C"/>
    <property type="match status" value="1"/>
</dbReference>
<dbReference type="Gene3D" id="1.20.1270.280">
    <property type="match status" value="1"/>
</dbReference>
<dbReference type="InterPro" id="IPR041228">
    <property type="entry name" value="Dynein_C"/>
</dbReference>
<feature type="domain" description="Dynein heavy chain region D6 P-loop" evidence="1">
    <location>
        <begin position="25"/>
        <end position="139"/>
    </location>
</feature>
<dbReference type="Gene3D" id="3.10.490.20">
    <property type="match status" value="1"/>
</dbReference>
<dbReference type="EMBL" id="JARGDH010000003">
    <property type="protein sequence ID" value="KAL0273517.1"/>
    <property type="molecule type" value="Genomic_DNA"/>
</dbReference>
<dbReference type="GO" id="GO:0051959">
    <property type="term" value="F:dynein light intermediate chain binding"/>
    <property type="evidence" value="ECO:0007669"/>
    <property type="project" value="InterPro"/>
</dbReference>
<feature type="domain" description="Dynein heavy chain AAA lid" evidence="2">
    <location>
        <begin position="174"/>
        <end position="313"/>
    </location>
</feature>
<accession>A0AAW2HVK2</accession>